<dbReference type="InterPro" id="IPR000182">
    <property type="entry name" value="GNAT_dom"/>
</dbReference>
<proteinExistence type="predicted"/>
<dbReference type="Gene3D" id="3.40.630.30">
    <property type="match status" value="1"/>
</dbReference>
<feature type="domain" description="N-acetyltransferase" evidence="1">
    <location>
        <begin position="11"/>
        <end position="74"/>
    </location>
</feature>
<dbReference type="RefSeq" id="WP_190440771.1">
    <property type="nucleotide sequence ID" value="NZ_JAMPKM010000015.1"/>
</dbReference>
<keyword evidence="3" id="KW-1185">Reference proteome</keyword>
<dbReference type="Proteomes" id="UP001464891">
    <property type="component" value="Unassembled WGS sequence"/>
</dbReference>
<dbReference type="Pfam" id="PF00583">
    <property type="entry name" value="Acetyltransf_1"/>
    <property type="match status" value="1"/>
</dbReference>
<dbReference type="CDD" id="cd04301">
    <property type="entry name" value="NAT_SF"/>
    <property type="match status" value="1"/>
</dbReference>
<reference evidence="2 3" key="1">
    <citation type="submission" date="2022-04" db="EMBL/GenBank/DDBJ databases">
        <title>Positive selection, recombination, and allopatry shape intraspecific diversity of widespread and dominant cyanobacteria.</title>
        <authorList>
            <person name="Wei J."/>
            <person name="Shu W."/>
            <person name="Hu C."/>
        </authorList>
    </citation>
    <scope>NUCLEOTIDE SEQUENCE [LARGE SCALE GENOMIC DNA]</scope>
    <source>
        <strain evidence="2 3">GB2-A4</strain>
    </source>
</reference>
<sequence length="137" mass="15483">MSKLEKVHENDQSITFALKNESGINVGFATYIKPNLNNGQWKIDNLHTTQGYRHQGYGTELLEKSCEAVQQIENTAIVVTPMGSMNPEILPAATPEEEISRAYQEKPKLVDWYRRHGFKGDEPTLIKEKASLDASYT</sequence>
<accession>A0ABV0JCZ8</accession>
<evidence type="ECO:0000259" key="1">
    <source>
        <dbReference type="Pfam" id="PF00583"/>
    </source>
</evidence>
<name>A0ABV0JCZ8_9CYAN</name>
<comment type="caution">
    <text evidence="2">The sequence shown here is derived from an EMBL/GenBank/DDBJ whole genome shotgun (WGS) entry which is preliminary data.</text>
</comment>
<dbReference type="InterPro" id="IPR016181">
    <property type="entry name" value="Acyl_CoA_acyltransferase"/>
</dbReference>
<organism evidence="2 3">
    <name type="scientific">Trichocoleus desertorum GB2-A4</name>
    <dbReference type="NCBI Taxonomy" id="2933944"/>
    <lineage>
        <taxon>Bacteria</taxon>
        <taxon>Bacillati</taxon>
        <taxon>Cyanobacteriota</taxon>
        <taxon>Cyanophyceae</taxon>
        <taxon>Leptolyngbyales</taxon>
        <taxon>Trichocoleusaceae</taxon>
        <taxon>Trichocoleus</taxon>
    </lineage>
</organism>
<dbReference type="EMBL" id="JAMPKM010000015">
    <property type="protein sequence ID" value="MEP0819648.1"/>
    <property type="molecule type" value="Genomic_DNA"/>
</dbReference>
<evidence type="ECO:0000313" key="3">
    <source>
        <dbReference type="Proteomes" id="UP001464891"/>
    </source>
</evidence>
<evidence type="ECO:0000313" key="2">
    <source>
        <dbReference type="EMBL" id="MEP0819648.1"/>
    </source>
</evidence>
<gene>
    <name evidence="2" type="ORF">NC998_21340</name>
</gene>
<protein>
    <submittedName>
        <fullName evidence="2">GNAT family N-acetyltransferase</fullName>
    </submittedName>
</protein>
<dbReference type="SUPFAM" id="SSF55729">
    <property type="entry name" value="Acyl-CoA N-acyltransferases (Nat)"/>
    <property type="match status" value="1"/>
</dbReference>